<protein>
    <submittedName>
        <fullName evidence="1">Uncharacterized protein</fullName>
    </submittedName>
</protein>
<dbReference type="AlphaFoldDB" id="A0A455UJL0"/>
<proteinExistence type="predicted"/>
<dbReference type="Proteomes" id="UP000320231">
    <property type="component" value="Chromosome"/>
</dbReference>
<name>A0A455UJL0_9GAMM</name>
<dbReference type="KEGG" id="hsr:HSBAA_61670"/>
<organism evidence="1 2">
    <name type="scientific">Vreelandella sulfidaeris</name>
    <dbReference type="NCBI Taxonomy" id="115553"/>
    <lineage>
        <taxon>Bacteria</taxon>
        <taxon>Pseudomonadati</taxon>
        <taxon>Pseudomonadota</taxon>
        <taxon>Gammaproteobacteria</taxon>
        <taxon>Oceanospirillales</taxon>
        <taxon>Halomonadaceae</taxon>
        <taxon>Vreelandella</taxon>
    </lineage>
</organism>
<accession>A0A455UJL0</accession>
<sequence>MINHFEQQQGHFQRILALLENIRRYEGDKMSPVTSALIEEALSEATLGGEYAQLLLDSTAEKQLI</sequence>
<gene>
    <name evidence="1" type="ORF">HSBAA_61670</name>
</gene>
<evidence type="ECO:0000313" key="1">
    <source>
        <dbReference type="EMBL" id="BBI64861.1"/>
    </source>
</evidence>
<dbReference type="EMBL" id="AP019514">
    <property type="protein sequence ID" value="BBI64861.1"/>
    <property type="molecule type" value="Genomic_DNA"/>
</dbReference>
<evidence type="ECO:0000313" key="2">
    <source>
        <dbReference type="Proteomes" id="UP000320231"/>
    </source>
</evidence>
<reference evidence="1 2" key="1">
    <citation type="journal article" date="2019" name="Microbiol. Resour. Announc.">
        <title>Complete Genome Sequence of Halomonas sulfidaeris Strain Esulfide1 Isolated from a Metal Sulfide Rock at a Depth of 2,200 Meters, Obtained Using Nanopore Sequencing.</title>
        <authorList>
            <person name="Saito M."/>
            <person name="Nishigata A."/>
            <person name="Galipon J."/>
            <person name="Arakawa K."/>
        </authorList>
    </citation>
    <scope>NUCLEOTIDE SEQUENCE [LARGE SCALE GENOMIC DNA]</scope>
    <source>
        <strain evidence="1 2">ATCC BAA-803</strain>
    </source>
</reference>